<comment type="caution">
    <text evidence="6">The sequence shown here is derived from an EMBL/GenBank/DDBJ whole genome shotgun (WGS) entry which is preliminary data.</text>
</comment>
<feature type="region of interest" description="Disordered" evidence="4">
    <location>
        <begin position="1"/>
        <end position="59"/>
    </location>
</feature>
<dbReference type="InterPro" id="IPR035979">
    <property type="entry name" value="RBD_domain_sf"/>
</dbReference>
<dbReference type="Pfam" id="PF00076">
    <property type="entry name" value="RRM_1"/>
    <property type="match status" value="2"/>
</dbReference>
<dbReference type="Proteomes" id="UP000822476">
    <property type="component" value="Unassembled WGS sequence"/>
</dbReference>
<dbReference type="GO" id="GO:0003723">
    <property type="term" value="F:RNA binding"/>
    <property type="evidence" value="ECO:0007669"/>
    <property type="project" value="UniProtKB-UniRule"/>
</dbReference>
<feature type="domain" description="RRM" evidence="5">
    <location>
        <begin position="59"/>
        <end position="136"/>
    </location>
</feature>
<dbReference type="PANTHER" id="PTHR48033">
    <property type="entry name" value="RNA-BINDING (RRM/RBD/RNP MOTIFS) FAMILY PROTEIN"/>
    <property type="match status" value="1"/>
</dbReference>
<dbReference type="GO" id="GO:0010468">
    <property type="term" value="P:regulation of gene expression"/>
    <property type="evidence" value="ECO:0007669"/>
    <property type="project" value="TreeGrafter"/>
</dbReference>
<dbReference type="InterPro" id="IPR012677">
    <property type="entry name" value="Nucleotide-bd_a/b_plait_sf"/>
</dbReference>
<reference evidence="6" key="1">
    <citation type="submission" date="2019-07" db="EMBL/GenBank/DDBJ databases">
        <title>Annotation for the trematode Paragonimus miyazaki's.</title>
        <authorList>
            <person name="Choi Y.-J."/>
        </authorList>
    </citation>
    <scope>NUCLEOTIDE SEQUENCE</scope>
    <source>
        <strain evidence="6">Japan</strain>
    </source>
</reference>
<dbReference type="Gene3D" id="3.30.70.330">
    <property type="match status" value="2"/>
</dbReference>
<feature type="compositionally biased region" description="Basic and acidic residues" evidence="4">
    <location>
        <begin position="17"/>
        <end position="31"/>
    </location>
</feature>
<dbReference type="PROSITE" id="PS50102">
    <property type="entry name" value="RRM"/>
    <property type="match status" value="2"/>
</dbReference>
<evidence type="ECO:0000256" key="3">
    <source>
        <dbReference type="PROSITE-ProRule" id="PRU00176"/>
    </source>
</evidence>
<keyword evidence="2" id="KW-0539">Nucleus</keyword>
<proteinExistence type="predicted"/>
<dbReference type="GO" id="GO:0005654">
    <property type="term" value="C:nucleoplasm"/>
    <property type="evidence" value="ECO:0007669"/>
    <property type="project" value="TreeGrafter"/>
</dbReference>
<protein>
    <recommendedName>
        <fullName evidence="5">RRM domain-containing protein</fullName>
    </recommendedName>
</protein>
<feature type="domain" description="RRM" evidence="5">
    <location>
        <begin position="142"/>
        <end position="219"/>
    </location>
</feature>
<accession>A0A8S9YF52</accession>
<keyword evidence="7" id="KW-1185">Reference proteome</keyword>
<gene>
    <name evidence="6" type="ORF">EG68_10848</name>
</gene>
<evidence type="ECO:0000313" key="7">
    <source>
        <dbReference type="Proteomes" id="UP000822476"/>
    </source>
</evidence>
<comment type="subcellular location">
    <subcellularLocation>
        <location evidence="1">Nucleus</location>
    </subcellularLocation>
</comment>
<sequence>MPPVESSRLMNEASEQNSHDTAGDSDGHPETTESSALCEDKPANGDAEPSNDDTDDDSRKLFVGGLSWKTTEDDLREYFSRWGKVTQCIIKVNRYSGLSRGFGFVTMENEACVCKVLGVSEHWLNNKKIDPKKAKPSREHLRKVFVGGIDPDVTEDQIRDYFSAFGKVESLDLPFDTQKGKRKHYIFVSFATEAAARKAIANERQEIFGRQCDVRVAVTREEANRQKLLKQWLAFFAQSNAYTGYTYNDFATAYPGYDPYGPYNYYACDYYDNTAAVAAAASGFSSYPGLTVNQFRGLSGGPKVNQAPRNCANTTGPGNTNHPLSITSSPGSLPNNHSQQTPSNVSVNSNLRNPLLDYNPPLTSGIQFVGPHASQPAASMVASVTAGYPHP</sequence>
<feature type="compositionally biased region" description="Polar residues" evidence="4">
    <location>
        <begin position="307"/>
        <end position="352"/>
    </location>
</feature>
<feature type="region of interest" description="Disordered" evidence="4">
    <location>
        <begin position="301"/>
        <end position="352"/>
    </location>
</feature>
<dbReference type="InterPro" id="IPR000504">
    <property type="entry name" value="RRM_dom"/>
</dbReference>
<evidence type="ECO:0000256" key="2">
    <source>
        <dbReference type="ARBA" id="ARBA00023242"/>
    </source>
</evidence>
<dbReference type="PANTHER" id="PTHR48033:SF10">
    <property type="entry name" value="RNA-BINDING PROTEIN SQUID"/>
    <property type="match status" value="1"/>
</dbReference>
<keyword evidence="3" id="KW-0694">RNA-binding</keyword>
<name>A0A8S9YF52_9TREM</name>
<evidence type="ECO:0000259" key="5">
    <source>
        <dbReference type="PROSITE" id="PS50102"/>
    </source>
</evidence>
<evidence type="ECO:0000313" key="6">
    <source>
        <dbReference type="EMBL" id="KAF7239783.1"/>
    </source>
</evidence>
<evidence type="ECO:0000256" key="1">
    <source>
        <dbReference type="ARBA" id="ARBA00004123"/>
    </source>
</evidence>
<dbReference type="SUPFAM" id="SSF54928">
    <property type="entry name" value="RNA-binding domain, RBD"/>
    <property type="match status" value="2"/>
</dbReference>
<dbReference type="GO" id="GO:0000785">
    <property type="term" value="C:chromatin"/>
    <property type="evidence" value="ECO:0007669"/>
    <property type="project" value="TreeGrafter"/>
</dbReference>
<organism evidence="6 7">
    <name type="scientific">Paragonimus skrjabini miyazakii</name>
    <dbReference type="NCBI Taxonomy" id="59628"/>
    <lineage>
        <taxon>Eukaryota</taxon>
        <taxon>Metazoa</taxon>
        <taxon>Spiralia</taxon>
        <taxon>Lophotrochozoa</taxon>
        <taxon>Platyhelminthes</taxon>
        <taxon>Trematoda</taxon>
        <taxon>Digenea</taxon>
        <taxon>Plagiorchiida</taxon>
        <taxon>Troglotremata</taxon>
        <taxon>Troglotrematidae</taxon>
        <taxon>Paragonimus</taxon>
    </lineage>
</organism>
<evidence type="ECO:0000256" key="4">
    <source>
        <dbReference type="SAM" id="MobiDB-lite"/>
    </source>
</evidence>
<dbReference type="AlphaFoldDB" id="A0A8S9YF52"/>
<dbReference type="SMART" id="SM00360">
    <property type="entry name" value="RRM"/>
    <property type="match status" value="2"/>
</dbReference>
<dbReference type="EMBL" id="JTDE01007327">
    <property type="protein sequence ID" value="KAF7239783.1"/>
    <property type="molecule type" value="Genomic_DNA"/>
</dbReference>
<dbReference type="OrthoDB" id="1875751at2759"/>